<protein>
    <submittedName>
        <fullName evidence="2">Uncharacterized protein</fullName>
    </submittedName>
</protein>
<gene>
    <name evidence="2" type="ORF">E1288_46245</name>
</gene>
<name>A0A4R4XPD3_9PSEU</name>
<dbReference type="Proteomes" id="UP000294947">
    <property type="component" value="Unassembled WGS sequence"/>
</dbReference>
<accession>A0A4R4XPD3</accession>
<proteinExistence type="predicted"/>
<dbReference type="OrthoDB" id="3701039at2"/>
<feature type="compositionally biased region" description="Basic and acidic residues" evidence="1">
    <location>
        <begin position="29"/>
        <end position="39"/>
    </location>
</feature>
<reference evidence="2 3" key="1">
    <citation type="submission" date="2019-03" db="EMBL/GenBank/DDBJ databases">
        <title>Draft genome sequences of novel Actinobacteria.</title>
        <authorList>
            <person name="Sahin N."/>
            <person name="Ay H."/>
            <person name="Saygin H."/>
        </authorList>
    </citation>
    <scope>NUCLEOTIDE SEQUENCE [LARGE SCALE GENOMIC DNA]</scope>
    <source>
        <strain evidence="2 3">7K502</strain>
    </source>
</reference>
<evidence type="ECO:0000313" key="2">
    <source>
        <dbReference type="EMBL" id="TDD32402.1"/>
    </source>
</evidence>
<organism evidence="2 3">
    <name type="scientific">Saccharopolyspora elongata</name>
    <dbReference type="NCBI Taxonomy" id="2530387"/>
    <lineage>
        <taxon>Bacteria</taxon>
        <taxon>Bacillati</taxon>
        <taxon>Actinomycetota</taxon>
        <taxon>Actinomycetes</taxon>
        <taxon>Pseudonocardiales</taxon>
        <taxon>Pseudonocardiaceae</taxon>
        <taxon>Saccharopolyspora</taxon>
    </lineage>
</organism>
<comment type="caution">
    <text evidence="2">The sequence shown here is derived from an EMBL/GenBank/DDBJ whole genome shotgun (WGS) entry which is preliminary data.</text>
</comment>
<keyword evidence="3" id="KW-1185">Reference proteome</keyword>
<dbReference type="RefSeq" id="WP_132495685.1">
    <property type="nucleotide sequence ID" value="NZ_SMKW01000205.1"/>
</dbReference>
<sequence>RAPTPPGWDHGRPTTTSTGDDDWVPEVTEGERCSREGDVGRTSSGAAASCERDDHGKLRWTTQW</sequence>
<dbReference type="AlphaFoldDB" id="A0A4R4XPD3"/>
<dbReference type="EMBL" id="SMKW01000205">
    <property type="protein sequence ID" value="TDD32402.1"/>
    <property type="molecule type" value="Genomic_DNA"/>
</dbReference>
<evidence type="ECO:0000313" key="3">
    <source>
        <dbReference type="Proteomes" id="UP000294947"/>
    </source>
</evidence>
<feature type="non-terminal residue" evidence="2">
    <location>
        <position position="1"/>
    </location>
</feature>
<evidence type="ECO:0000256" key="1">
    <source>
        <dbReference type="SAM" id="MobiDB-lite"/>
    </source>
</evidence>
<feature type="region of interest" description="Disordered" evidence="1">
    <location>
        <begin position="1"/>
        <end position="64"/>
    </location>
</feature>